<dbReference type="InterPro" id="IPR029068">
    <property type="entry name" value="Glyas_Bleomycin-R_OHBP_Dase"/>
</dbReference>
<protein>
    <recommendedName>
        <fullName evidence="1">PhnB-like domain-containing protein</fullName>
    </recommendedName>
</protein>
<proteinExistence type="predicted"/>
<organism evidence="2 3">
    <name type="scientific">SAR86 cluster bacterium</name>
    <dbReference type="NCBI Taxonomy" id="2030880"/>
    <lineage>
        <taxon>Bacteria</taxon>
        <taxon>Pseudomonadati</taxon>
        <taxon>Pseudomonadota</taxon>
        <taxon>Gammaproteobacteria</taxon>
        <taxon>SAR86 cluster</taxon>
    </lineage>
</organism>
<dbReference type="InterPro" id="IPR028973">
    <property type="entry name" value="PhnB-like"/>
</dbReference>
<evidence type="ECO:0000313" key="3">
    <source>
        <dbReference type="Proteomes" id="UP000218767"/>
    </source>
</evidence>
<feature type="domain" description="PhnB-like" evidence="1">
    <location>
        <begin position="2"/>
        <end position="129"/>
    </location>
</feature>
<reference evidence="3" key="1">
    <citation type="submission" date="2017-08" db="EMBL/GenBank/DDBJ databases">
        <title>A dynamic microbial community with high functional redundancy inhabits the cold, oxic subseafloor aquifer.</title>
        <authorList>
            <person name="Tully B.J."/>
            <person name="Wheat C.G."/>
            <person name="Glazer B.T."/>
            <person name="Huber J.A."/>
        </authorList>
    </citation>
    <scope>NUCLEOTIDE SEQUENCE [LARGE SCALE GENOMIC DNA]</scope>
</reference>
<dbReference type="CDD" id="cd06588">
    <property type="entry name" value="PhnB_like"/>
    <property type="match status" value="1"/>
</dbReference>
<accession>A0A2A4X2F1</accession>
<dbReference type="SUPFAM" id="SSF54593">
    <property type="entry name" value="Glyoxalase/Bleomycin resistance protein/Dihydroxybiphenyl dioxygenase"/>
    <property type="match status" value="1"/>
</dbReference>
<dbReference type="PANTHER" id="PTHR33990:SF1">
    <property type="entry name" value="PROTEIN YJDN"/>
    <property type="match status" value="1"/>
</dbReference>
<dbReference type="Proteomes" id="UP000218767">
    <property type="component" value="Unassembled WGS sequence"/>
</dbReference>
<dbReference type="EMBL" id="NVUL01000060">
    <property type="protein sequence ID" value="PCI76235.1"/>
    <property type="molecule type" value="Genomic_DNA"/>
</dbReference>
<dbReference type="PANTHER" id="PTHR33990">
    <property type="entry name" value="PROTEIN YJDN-RELATED"/>
    <property type="match status" value="1"/>
</dbReference>
<evidence type="ECO:0000313" key="2">
    <source>
        <dbReference type="EMBL" id="PCI76235.1"/>
    </source>
</evidence>
<gene>
    <name evidence="2" type="ORF">COB20_11100</name>
</gene>
<dbReference type="Gene3D" id="3.10.180.10">
    <property type="entry name" value="2,3-Dihydroxybiphenyl 1,2-Dioxygenase, domain 1"/>
    <property type="match status" value="1"/>
</dbReference>
<evidence type="ECO:0000259" key="1">
    <source>
        <dbReference type="Pfam" id="PF06983"/>
    </source>
</evidence>
<dbReference type="AlphaFoldDB" id="A0A2A4X2F1"/>
<comment type="caution">
    <text evidence="2">The sequence shown here is derived from an EMBL/GenBank/DDBJ whole genome shotgun (WGS) entry which is preliminary data.</text>
</comment>
<name>A0A2A4X2F1_9GAMM</name>
<dbReference type="Pfam" id="PF06983">
    <property type="entry name" value="3-dmu-9_3-mt"/>
    <property type="match status" value="1"/>
</dbReference>
<sequence>MKINSHLTFNGNCREAFEFYEKLLGGSLTMTSFGESPAANHVPEDWKNRIVHATLALDESGIAGADIPPDEYRKPEGFYLLIEPEDPNKAEILFSALSTDGEVKIPLQEMFWSVCYGSLIDKFGTPWEISCAEAPN</sequence>